<feature type="compositionally biased region" description="Polar residues" evidence="1">
    <location>
        <begin position="412"/>
        <end position="425"/>
    </location>
</feature>
<dbReference type="Proteomes" id="UP000053593">
    <property type="component" value="Unassembled WGS sequence"/>
</dbReference>
<dbReference type="EMBL" id="KN834823">
    <property type="protein sequence ID" value="KIK53835.1"/>
    <property type="molecule type" value="Genomic_DNA"/>
</dbReference>
<feature type="region of interest" description="Disordered" evidence="1">
    <location>
        <begin position="109"/>
        <end position="134"/>
    </location>
</feature>
<feature type="compositionally biased region" description="Polar residues" evidence="1">
    <location>
        <begin position="38"/>
        <end position="47"/>
    </location>
</feature>
<evidence type="ECO:0000313" key="3">
    <source>
        <dbReference type="Proteomes" id="UP000053593"/>
    </source>
</evidence>
<feature type="compositionally biased region" description="Low complexity" evidence="1">
    <location>
        <begin position="118"/>
        <end position="131"/>
    </location>
</feature>
<feature type="compositionally biased region" description="Polar residues" evidence="1">
    <location>
        <begin position="79"/>
        <end position="90"/>
    </location>
</feature>
<evidence type="ECO:0000313" key="2">
    <source>
        <dbReference type="EMBL" id="KIK53835.1"/>
    </source>
</evidence>
<gene>
    <name evidence="2" type="ORF">GYMLUDRAFT_250023</name>
</gene>
<name>A0A0D0ATM3_9AGAR</name>
<proteinExistence type="predicted"/>
<organism evidence="2 3">
    <name type="scientific">Collybiopsis luxurians FD-317 M1</name>
    <dbReference type="NCBI Taxonomy" id="944289"/>
    <lineage>
        <taxon>Eukaryota</taxon>
        <taxon>Fungi</taxon>
        <taxon>Dikarya</taxon>
        <taxon>Basidiomycota</taxon>
        <taxon>Agaricomycotina</taxon>
        <taxon>Agaricomycetes</taxon>
        <taxon>Agaricomycetidae</taxon>
        <taxon>Agaricales</taxon>
        <taxon>Marasmiineae</taxon>
        <taxon>Omphalotaceae</taxon>
        <taxon>Collybiopsis</taxon>
        <taxon>Collybiopsis luxurians</taxon>
    </lineage>
</organism>
<feature type="region of interest" description="Disordered" evidence="1">
    <location>
        <begin position="1"/>
        <end position="90"/>
    </location>
</feature>
<feature type="compositionally biased region" description="Low complexity" evidence="1">
    <location>
        <begin position="263"/>
        <end position="275"/>
    </location>
</feature>
<keyword evidence="3" id="KW-1185">Reference proteome</keyword>
<sequence length="442" mass="48246">MFFNRPQTPERGKKRQREKPEENLQADLPSSKRERISDPSTVSNTGHSYYHPKFLPPSTPQAQTSRQQTLTRAIDAPPSSASNNMPTVSSGFLDRDVSREASNAGHIAKTTPYSLEAPHFSSSTSPNSPLSQEGHCATNQLASFPLSSSSVPIHSPNLNSEVSLQRAQVYMCKDACGLGWVSLQLNLTGYSTRNIWQPIQLFPKGQTPRTISEGGVFATDITLKGRPAPYSRQPVPSTATGESYKSLHVWRSTGPHHSEQHRQSSSSNPSSSNSRTDITAARSKKRVIRTHGSDRNLYEAALPPQSPTMTTLANPNIGPFEDESWKTIEDWVSSFSQTSNPINTGSFASSTGFAMSYDSFAPGSERFPLDFSGTNMTNTDATARTTEFDPVARIVVNASPETVVQRNEIHPENSSSVNLVPTSEQSDVDHYVSAPKSEDNSG</sequence>
<protein>
    <submittedName>
        <fullName evidence="2">Uncharacterized protein</fullName>
    </submittedName>
</protein>
<reference evidence="2 3" key="1">
    <citation type="submission" date="2014-04" db="EMBL/GenBank/DDBJ databases">
        <title>Evolutionary Origins and Diversification of the Mycorrhizal Mutualists.</title>
        <authorList>
            <consortium name="DOE Joint Genome Institute"/>
            <consortium name="Mycorrhizal Genomics Consortium"/>
            <person name="Kohler A."/>
            <person name="Kuo A."/>
            <person name="Nagy L.G."/>
            <person name="Floudas D."/>
            <person name="Copeland A."/>
            <person name="Barry K.W."/>
            <person name="Cichocki N."/>
            <person name="Veneault-Fourrey C."/>
            <person name="LaButti K."/>
            <person name="Lindquist E.A."/>
            <person name="Lipzen A."/>
            <person name="Lundell T."/>
            <person name="Morin E."/>
            <person name="Murat C."/>
            <person name="Riley R."/>
            <person name="Ohm R."/>
            <person name="Sun H."/>
            <person name="Tunlid A."/>
            <person name="Henrissat B."/>
            <person name="Grigoriev I.V."/>
            <person name="Hibbett D.S."/>
            <person name="Martin F."/>
        </authorList>
    </citation>
    <scope>NUCLEOTIDE SEQUENCE [LARGE SCALE GENOMIC DNA]</scope>
    <source>
        <strain evidence="2 3">FD-317 M1</strain>
    </source>
</reference>
<feature type="region of interest" description="Disordered" evidence="1">
    <location>
        <begin position="251"/>
        <end position="292"/>
    </location>
</feature>
<feature type="compositionally biased region" description="Polar residues" evidence="1">
    <location>
        <begin position="60"/>
        <end position="71"/>
    </location>
</feature>
<evidence type="ECO:0000256" key="1">
    <source>
        <dbReference type="SAM" id="MobiDB-lite"/>
    </source>
</evidence>
<feature type="region of interest" description="Disordered" evidence="1">
    <location>
        <begin position="405"/>
        <end position="442"/>
    </location>
</feature>
<dbReference type="HOGENOM" id="CLU_619721_0_0_1"/>
<accession>A0A0D0ATM3</accession>
<dbReference type="AlphaFoldDB" id="A0A0D0ATM3"/>